<evidence type="ECO:0000256" key="4">
    <source>
        <dbReference type="ARBA" id="ARBA00023125"/>
    </source>
</evidence>
<dbReference type="CDD" id="cd07377">
    <property type="entry name" value="WHTH_GntR"/>
    <property type="match status" value="1"/>
</dbReference>
<evidence type="ECO:0000256" key="5">
    <source>
        <dbReference type="ARBA" id="ARBA00023163"/>
    </source>
</evidence>
<proteinExistence type="inferred from homology"/>
<dbReference type="CDD" id="cd00609">
    <property type="entry name" value="AAT_like"/>
    <property type="match status" value="1"/>
</dbReference>
<dbReference type="Proteomes" id="UP000593890">
    <property type="component" value="Chromosome"/>
</dbReference>
<dbReference type="InterPro" id="IPR036390">
    <property type="entry name" value="WH_DNA-bd_sf"/>
</dbReference>
<dbReference type="EMBL" id="AP023321">
    <property type="protein sequence ID" value="BCI60274.1"/>
    <property type="molecule type" value="Genomic_DNA"/>
</dbReference>
<dbReference type="RefSeq" id="WP_215533656.1">
    <property type="nucleotide sequence ID" value="NZ_AP023321.1"/>
</dbReference>
<dbReference type="InterPro" id="IPR015424">
    <property type="entry name" value="PyrdxlP-dep_Trfase"/>
</dbReference>
<accession>A0A7I8D6J8</accession>
<evidence type="ECO:0000313" key="8">
    <source>
        <dbReference type="Proteomes" id="UP000593890"/>
    </source>
</evidence>
<dbReference type="Pfam" id="PF00155">
    <property type="entry name" value="Aminotran_1_2"/>
    <property type="match status" value="1"/>
</dbReference>
<dbReference type="PRINTS" id="PR00035">
    <property type="entry name" value="HTHGNTR"/>
</dbReference>
<dbReference type="GO" id="GO:0030170">
    <property type="term" value="F:pyridoxal phosphate binding"/>
    <property type="evidence" value="ECO:0007669"/>
    <property type="project" value="InterPro"/>
</dbReference>
<dbReference type="SMART" id="SM00345">
    <property type="entry name" value="HTH_GNTR"/>
    <property type="match status" value="1"/>
</dbReference>
<keyword evidence="8" id="KW-1185">Reference proteome</keyword>
<dbReference type="Pfam" id="PF00392">
    <property type="entry name" value="GntR"/>
    <property type="match status" value="1"/>
</dbReference>
<sequence length="466" mass="52878">MNAFCCKLDFKRKHPLYLQLYSLLVEEIRTDNLKVGERLPSKKALCAQLGISQSTVETAYDMLLAEGYIRSVPRSGYYVCQLERLEPSECSPPPSITKAKQSEQPYRFYFSTSAVDTSAFPYASWAKLHKEVMYQNPDLLQRGDPQGDNCLRQSLCKFLREYRGVHCSPDQIVVGAGIEYLLDLVIQLLDQDAVFALENPGYDTTYHIIRNNSRLVVDIPLDKDGMDVGALSQSNATVAYVTPSHQFPMGVTMPIGRRTQLLKWASESPGRYIIEDDYDSEFRFNIRPIPAMQGLNLHSKVIYVGTFSRSIAPSIRVAYLVLPPVLLNRYLKKFTFSSSTVSRFEQHTLCRFLDSGLFSRHLNRVGNLYKQRKDYVIEQLHRAFESKISIQGDNAGLHFLIQIKNGMEERELIQRASHQGVKINGLSRYFRGDLDGCPPSTLVLGYAGLSQEELNQSVALLKDAWS</sequence>
<evidence type="ECO:0000313" key="7">
    <source>
        <dbReference type="EMBL" id="BCI60274.1"/>
    </source>
</evidence>
<keyword evidence="3" id="KW-0805">Transcription regulation</keyword>
<evidence type="ECO:0000256" key="2">
    <source>
        <dbReference type="ARBA" id="ARBA00022898"/>
    </source>
</evidence>
<dbReference type="GO" id="GO:0003700">
    <property type="term" value="F:DNA-binding transcription factor activity"/>
    <property type="evidence" value="ECO:0007669"/>
    <property type="project" value="InterPro"/>
</dbReference>
<dbReference type="InterPro" id="IPR036388">
    <property type="entry name" value="WH-like_DNA-bd_sf"/>
</dbReference>
<evidence type="ECO:0000259" key="6">
    <source>
        <dbReference type="PROSITE" id="PS50949"/>
    </source>
</evidence>
<dbReference type="InterPro" id="IPR015421">
    <property type="entry name" value="PyrdxlP-dep_Trfase_major"/>
</dbReference>
<comment type="similarity">
    <text evidence="1">In the C-terminal section; belongs to the class-I pyridoxal-phosphate-dependent aminotransferase family.</text>
</comment>
<dbReference type="PROSITE" id="PS50949">
    <property type="entry name" value="HTH_GNTR"/>
    <property type="match status" value="1"/>
</dbReference>
<evidence type="ECO:0000256" key="1">
    <source>
        <dbReference type="ARBA" id="ARBA00005384"/>
    </source>
</evidence>
<organism evidence="7 8">
    <name type="scientific">Solibaculum mannosilyticum</name>
    <dbReference type="NCBI Taxonomy" id="2780922"/>
    <lineage>
        <taxon>Bacteria</taxon>
        <taxon>Bacillati</taxon>
        <taxon>Bacillota</taxon>
        <taxon>Clostridia</taxon>
        <taxon>Eubacteriales</taxon>
        <taxon>Oscillospiraceae</taxon>
        <taxon>Solibaculum</taxon>
    </lineage>
</organism>
<dbReference type="Gene3D" id="3.40.640.10">
    <property type="entry name" value="Type I PLP-dependent aspartate aminotransferase-like (Major domain)"/>
    <property type="match status" value="1"/>
</dbReference>
<dbReference type="PANTHER" id="PTHR46577:SF1">
    <property type="entry name" value="HTH-TYPE TRANSCRIPTIONAL REGULATORY PROTEIN GABR"/>
    <property type="match status" value="1"/>
</dbReference>
<dbReference type="InterPro" id="IPR004839">
    <property type="entry name" value="Aminotransferase_I/II_large"/>
</dbReference>
<dbReference type="SUPFAM" id="SSF53383">
    <property type="entry name" value="PLP-dependent transferases"/>
    <property type="match status" value="1"/>
</dbReference>
<reference evidence="8" key="1">
    <citation type="submission" date="2020-07" db="EMBL/GenBank/DDBJ databases">
        <title>Complete genome sequencing of Clostridia bacterium strain 12CBH8.</title>
        <authorList>
            <person name="Sakamoto M."/>
            <person name="Murakami T."/>
            <person name="Mori H."/>
        </authorList>
    </citation>
    <scope>NUCLEOTIDE SEQUENCE [LARGE SCALE GENOMIC DNA]</scope>
    <source>
        <strain evidence="8">12CBH8</strain>
    </source>
</reference>
<name>A0A7I8D6J8_9FIRM</name>
<dbReference type="KEGG" id="sman:C12CBH8_09130"/>
<feature type="domain" description="HTH gntR-type" evidence="6">
    <location>
        <begin position="14"/>
        <end position="82"/>
    </location>
</feature>
<gene>
    <name evidence="7" type="ORF">C12CBH8_09130</name>
</gene>
<keyword evidence="5" id="KW-0804">Transcription</keyword>
<keyword evidence="4" id="KW-0238">DNA-binding</keyword>
<dbReference type="SUPFAM" id="SSF46785">
    <property type="entry name" value="Winged helix' DNA-binding domain"/>
    <property type="match status" value="1"/>
</dbReference>
<dbReference type="InterPro" id="IPR000524">
    <property type="entry name" value="Tscrpt_reg_HTH_GntR"/>
</dbReference>
<dbReference type="InterPro" id="IPR051446">
    <property type="entry name" value="HTH_trans_reg/aminotransferase"/>
</dbReference>
<dbReference type="Gene3D" id="1.10.10.10">
    <property type="entry name" value="Winged helix-like DNA-binding domain superfamily/Winged helix DNA-binding domain"/>
    <property type="match status" value="1"/>
</dbReference>
<keyword evidence="2" id="KW-0663">Pyridoxal phosphate</keyword>
<protein>
    <submittedName>
        <fullName evidence="7">GntR family transcriptional regulator</fullName>
    </submittedName>
</protein>
<dbReference type="PANTHER" id="PTHR46577">
    <property type="entry name" value="HTH-TYPE TRANSCRIPTIONAL REGULATORY PROTEIN GABR"/>
    <property type="match status" value="1"/>
</dbReference>
<dbReference type="AlphaFoldDB" id="A0A7I8D6J8"/>
<dbReference type="GO" id="GO:0003677">
    <property type="term" value="F:DNA binding"/>
    <property type="evidence" value="ECO:0007669"/>
    <property type="project" value="UniProtKB-KW"/>
</dbReference>
<evidence type="ECO:0000256" key="3">
    <source>
        <dbReference type="ARBA" id="ARBA00023015"/>
    </source>
</evidence>